<evidence type="ECO:0000313" key="2">
    <source>
        <dbReference type="Proteomes" id="UP001141253"/>
    </source>
</evidence>
<comment type="caution">
    <text evidence="1">The sequence shown here is derived from an EMBL/GenBank/DDBJ whole genome shotgun (WGS) entry which is preliminary data.</text>
</comment>
<protein>
    <submittedName>
        <fullName evidence="1">Uncharacterized protein</fullName>
    </submittedName>
</protein>
<feature type="non-terminal residue" evidence="1">
    <location>
        <position position="62"/>
    </location>
</feature>
<accession>A0ABQ9CJK1</accession>
<dbReference type="Proteomes" id="UP001141253">
    <property type="component" value="Chromosome 5"/>
</dbReference>
<keyword evidence="2" id="KW-1185">Reference proteome</keyword>
<evidence type="ECO:0000313" key="1">
    <source>
        <dbReference type="EMBL" id="KAJ6398680.1"/>
    </source>
</evidence>
<name>A0ABQ9CJK1_9ROSI</name>
<gene>
    <name evidence="1" type="ORF">OIU77_019456</name>
</gene>
<dbReference type="EMBL" id="JAPFFI010000003">
    <property type="protein sequence ID" value="KAJ6398680.1"/>
    <property type="molecule type" value="Genomic_DNA"/>
</dbReference>
<proteinExistence type="predicted"/>
<reference evidence="1" key="2">
    <citation type="journal article" date="2023" name="Int. J. Mol. Sci.">
        <title>De Novo Assembly and Annotation of 11 Diverse Shrub Willow (Salix) Genomes Reveals Novel Gene Organization in Sex-Linked Regions.</title>
        <authorList>
            <person name="Hyden B."/>
            <person name="Feng K."/>
            <person name="Yates T.B."/>
            <person name="Jawdy S."/>
            <person name="Cereghino C."/>
            <person name="Smart L.B."/>
            <person name="Muchero W."/>
        </authorList>
    </citation>
    <scope>NUCLEOTIDE SEQUENCE</scope>
    <source>
        <tissue evidence="1">Shoot tip</tissue>
    </source>
</reference>
<sequence length="62" mass="7154">MPAIPLLMFPREQIEFAMEEAGYETPSKFAKKLPEISKANIPKNIKGYRHISYKESAIKERS</sequence>
<reference evidence="1" key="1">
    <citation type="submission" date="2022-10" db="EMBL/GenBank/DDBJ databases">
        <authorList>
            <person name="Hyden B.L."/>
            <person name="Feng K."/>
            <person name="Yates T."/>
            <person name="Jawdy S."/>
            <person name="Smart L.B."/>
            <person name="Muchero W."/>
        </authorList>
    </citation>
    <scope>NUCLEOTIDE SEQUENCE</scope>
    <source>
        <tissue evidence="1">Shoot tip</tissue>
    </source>
</reference>
<organism evidence="1 2">
    <name type="scientific">Salix suchowensis</name>
    <dbReference type="NCBI Taxonomy" id="1278906"/>
    <lineage>
        <taxon>Eukaryota</taxon>
        <taxon>Viridiplantae</taxon>
        <taxon>Streptophyta</taxon>
        <taxon>Embryophyta</taxon>
        <taxon>Tracheophyta</taxon>
        <taxon>Spermatophyta</taxon>
        <taxon>Magnoliopsida</taxon>
        <taxon>eudicotyledons</taxon>
        <taxon>Gunneridae</taxon>
        <taxon>Pentapetalae</taxon>
        <taxon>rosids</taxon>
        <taxon>fabids</taxon>
        <taxon>Malpighiales</taxon>
        <taxon>Salicaceae</taxon>
        <taxon>Saliceae</taxon>
        <taxon>Salix</taxon>
    </lineage>
</organism>